<organism evidence="2 3">
    <name type="scientific">Lactobacillus crispatus</name>
    <dbReference type="NCBI Taxonomy" id="47770"/>
    <lineage>
        <taxon>Bacteria</taxon>
        <taxon>Bacillati</taxon>
        <taxon>Bacillota</taxon>
        <taxon>Bacilli</taxon>
        <taxon>Lactobacillales</taxon>
        <taxon>Lactobacillaceae</taxon>
        <taxon>Lactobacillus</taxon>
    </lineage>
</organism>
<feature type="region of interest" description="Disordered" evidence="1">
    <location>
        <begin position="1"/>
        <end position="48"/>
    </location>
</feature>
<dbReference type="InterPro" id="IPR006448">
    <property type="entry name" value="Phage_term_ssu_P27"/>
</dbReference>
<sequence>MANLKNAGRKRKLNATDGDRPYQQRQSKKFKELNSELKEVQNTPPSHLDKHGKWLWRQIVPELKKVGNVKYLDQLNIANLCSAYSDFRTAEEEIAKDGPYPKVLIEVPQVMTYKNAKGKTVQKVVKVTKEVQDKSKSNPMFSIKNTAERTMKTLCADLGMSFNARAAANIESENYHAQKKNEDATSASPLGLVKFNV</sequence>
<dbReference type="NCBIfam" id="TIGR01558">
    <property type="entry name" value="sm_term_P27"/>
    <property type="match status" value="1"/>
</dbReference>
<gene>
    <name evidence="2" type="ORF">GTO85_05520</name>
</gene>
<dbReference type="EMBL" id="CP047415">
    <property type="protein sequence ID" value="QLL73859.1"/>
    <property type="molecule type" value="Genomic_DNA"/>
</dbReference>
<dbReference type="AlphaFoldDB" id="A0A7H9E8J6"/>
<dbReference type="Proteomes" id="UP000510660">
    <property type="component" value="Chromosome"/>
</dbReference>
<dbReference type="RefSeq" id="WP_180862091.1">
    <property type="nucleotide sequence ID" value="NZ_CP047415.1"/>
</dbReference>
<protein>
    <submittedName>
        <fullName evidence="2">Phage terminase small subunit P27 family</fullName>
    </submittedName>
</protein>
<evidence type="ECO:0000256" key="1">
    <source>
        <dbReference type="SAM" id="MobiDB-lite"/>
    </source>
</evidence>
<proteinExistence type="predicted"/>
<reference evidence="2 3" key="1">
    <citation type="submission" date="2020-01" db="EMBL/GenBank/DDBJ databases">
        <title>Complete and circular genome sequences of six lactobacillus isolates from horses.</title>
        <authorList>
            <person name="Hassan H.M."/>
        </authorList>
    </citation>
    <scope>NUCLEOTIDE SEQUENCE [LARGE SCALE GENOMIC DNA]</scope>
    <source>
        <strain evidence="2 3">1D</strain>
    </source>
</reference>
<name>A0A7H9E8J6_9LACO</name>
<accession>A0A7H9E8J6</accession>
<dbReference type="Pfam" id="PF05119">
    <property type="entry name" value="Terminase_4"/>
    <property type="match status" value="1"/>
</dbReference>
<evidence type="ECO:0000313" key="3">
    <source>
        <dbReference type="Proteomes" id="UP000510660"/>
    </source>
</evidence>
<evidence type="ECO:0000313" key="2">
    <source>
        <dbReference type="EMBL" id="QLL73859.1"/>
    </source>
</evidence>
<feature type="compositionally biased region" description="Basic and acidic residues" evidence="1">
    <location>
        <begin position="29"/>
        <end position="39"/>
    </location>
</feature>